<keyword evidence="9 13" id="KW-0472">Membrane</keyword>
<reference evidence="15 16" key="1">
    <citation type="journal article" date="2008" name="Nature">
        <title>The Trichoplax genome and the nature of placozoans.</title>
        <authorList>
            <person name="Srivastava M."/>
            <person name="Begovic E."/>
            <person name="Chapman J."/>
            <person name="Putnam N.H."/>
            <person name="Hellsten U."/>
            <person name="Kawashima T."/>
            <person name="Kuo A."/>
            <person name="Mitros T."/>
            <person name="Salamov A."/>
            <person name="Carpenter M.L."/>
            <person name="Signorovitch A.Y."/>
            <person name="Moreno M.A."/>
            <person name="Kamm K."/>
            <person name="Grimwood J."/>
            <person name="Schmutz J."/>
            <person name="Shapiro H."/>
            <person name="Grigoriev I.V."/>
            <person name="Buss L.W."/>
            <person name="Schierwater B."/>
            <person name="Dellaporta S.L."/>
            <person name="Rokhsar D.S."/>
        </authorList>
    </citation>
    <scope>NUCLEOTIDE SEQUENCE [LARGE SCALE GENOMIC DNA]</scope>
    <source>
        <strain evidence="15 16">Grell-BS-1999</strain>
    </source>
</reference>
<dbReference type="InterPro" id="IPR045242">
    <property type="entry name" value="Syntaxin"/>
</dbReference>
<sequence>MRDRLADIRETQLGNNDNDGGVVVDDVLVDVTPGGGGFMDDFFKEIEIIEQDLSAIENDVAHVEKMHTHILTAPKMAEEDKERLESAMNSIKLKANRVRARLKDIEINIERTEEQSAEARIKRTQHAALSHRLVNLMLTYNKIQNDYREKCKDRIKRQLKITGKPTTDEEIEDMLESGNPEIFTQAVITDTKDAKQALEAIEARHNDIMNLEKSIKELHEMFLDMAMLVESQGEMIDNIEHNTVNAVDFICSAKEDVKKAVKYQSAARKKKIICLALALVLIIIIIIILIVQLRDNSGGSSGGGATPNGGSGNSKTTSSPRATISPINTAR</sequence>
<accession>B3S4L6</accession>
<dbReference type="SMART" id="SM00397">
    <property type="entry name" value="t_SNARE"/>
    <property type="match status" value="1"/>
</dbReference>
<evidence type="ECO:0000256" key="5">
    <source>
        <dbReference type="ARBA" id="ARBA00022692"/>
    </source>
</evidence>
<dbReference type="STRING" id="10228.B3S4L6"/>
<dbReference type="FunCoup" id="B3S4L6">
    <property type="interactions" value="1059"/>
</dbReference>
<dbReference type="OrthoDB" id="10255013at2759"/>
<dbReference type="Gene3D" id="1.20.5.110">
    <property type="match status" value="1"/>
</dbReference>
<proteinExistence type="inferred from homology"/>
<organism evidence="15 16">
    <name type="scientific">Trichoplax adhaerens</name>
    <name type="common">Trichoplax reptans</name>
    <dbReference type="NCBI Taxonomy" id="10228"/>
    <lineage>
        <taxon>Eukaryota</taxon>
        <taxon>Metazoa</taxon>
        <taxon>Placozoa</taxon>
        <taxon>Uniplacotomia</taxon>
        <taxon>Trichoplacea</taxon>
        <taxon>Trichoplacidae</taxon>
        <taxon>Trichoplax</taxon>
    </lineage>
</organism>
<dbReference type="FunFam" id="1.20.58.70:FF:000011">
    <property type="entry name" value="Syntaxin 4"/>
    <property type="match status" value="1"/>
</dbReference>
<evidence type="ECO:0000256" key="8">
    <source>
        <dbReference type="ARBA" id="ARBA00023054"/>
    </source>
</evidence>
<name>B3S4L6_TRIAD</name>
<feature type="transmembrane region" description="Helical" evidence="13">
    <location>
        <begin position="272"/>
        <end position="293"/>
    </location>
</feature>
<dbReference type="InterPro" id="IPR000727">
    <property type="entry name" value="T_SNARE_dom"/>
</dbReference>
<dbReference type="GO" id="GO:0012505">
    <property type="term" value="C:endomembrane system"/>
    <property type="evidence" value="ECO:0000318"/>
    <property type="project" value="GO_Central"/>
</dbReference>
<evidence type="ECO:0000256" key="9">
    <source>
        <dbReference type="ARBA" id="ARBA00023136"/>
    </source>
</evidence>
<comment type="similarity">
    <text evidence="3 10">Belongs to the syntaxin family.</text>
</comment>
<dbReference type="EMBL" id="DS985249">
    <property type="protein sequence ID" value="EDV22653.1"/>
    <property type="molecule type" value="Genomic_DNA"/>
</dbReference>
<dbReference type="HOGENOM" id="CLU_042423_2_2_1"/>
<dbReference type="InterPro" id="IPR010989">
    <property type="entry name" value="SNARE"/>
</dbReference>
<dbReference type="InterPro" id="IPR006012">
    <property type="entry name" value="Syntaxin/epimorphin_CS"/>
</dbReference>
<dbReference type="PhylomeDB" id="B3S4L6"/>
<dbReference type="GeneID" id="6756409"/>
<evidence type="ECO:0000256" key="6">
    <source>
        <dbReference type="ARBA" id="ARBA00022775"/>
    </source>
</evidence>
<keyword evidence="7 13" id="KW-1133">Transmembrane helix</keyword>
<dbReference type="SUPFAM" id="SSF47661">
    <property type="entry name" value="t-snare proteins"/>
    <property type="match status" value="1"/>
</dbReference>
<keyword evidence="6" id="KW-0532">Neurotransmitter transport</keyword>
<feature type="domain" description="T-SNARE coiled-coil homology" evidence="14">
    <location>
        <begin position="198"/>
        <end position="260"/>
    </location>
</feature>
<dbReference type="GO" id="GO:0005886">
    <property type="term" value="C:plasma membrane"/>
    <property type="evidence" value="ECO:0000318"/>
    <property type="project" value="GO_Central"/>
</dbReference>
<evidence type="ECO:0000256" key="1">
    <source>
        <dbReference type="ARBA" id="ARBA00004184"/>
    </source>
</evidence>
<keyword evidence="4" id="KW-0813">Transport</keyword>
<feature type="coiled-coil region" evidence="11">
    <location>
        <begin position="39"/>
        <end position="122"/>
    </location>
</feature>
<dbReference type="PANTHER" id="PTHR19957:SF424">
    <property type="entry name" value="SYNTAXIN-1A"/>
    <property type="match status" value="1"/>
</dbReference>
<keyword evidence="16" id="KW-1185">Reference proteome</keyword>
<dbReference type="InParanoid" id="B3S4L6"/>
<evidence type="ECO:0000313" key="15">
    <source>
        <dbReference type="EMBL" id="EDV22653.1"/>
    </source>
</evidence>
<dbReference type="Gene3D" id="1.20.58.70">
    <property type="match status" value="1"/>
</dbReference>
<evidence type="ECO:0000259" key="14">
    <source>
        <dbReference type="PROSITE" id="PS50192"/>
    </source>
</evidence>
<dbReference type="GO" id="GO:0006886">
    <property type="term" value="P:intracellular protein transport"/>
    <property type="evidence" value="ECO:0000318"/>
    <property type="project" value="GO_Central"/>
</dbReference>
<dbReference type="GO" id="GO:0006836">
    <property type="term" value="P:neurotransmitter transport"/>
    <property type="evidence" value="ECO:0007669"/>
    <property type="project" value="UniProtKB-KW"/>
</dbReference>
<evidence type="ECO:0000256" key="4">
    <source>
        <dbReference type="ARBA" id="ARBA00022448"/>
    </source>
</evidence>
<evidence type="ECO:0000256" key="12">
    <source>
        <dbReference type="SAM" id="MobiDB-lite"/>
    </source>
</evidence>
<dbReference type="KEGG" id="tad:TRIADDRAFT_66399"/>
<dbReference type="CDD" id="cd00179">
    <property type="entry name" value="SynN"/>
    <property type="match status" value="1"/>
</dbReference>
<dbReference type="GO" id="GO:0031201">
    <property type="term" value="C:SNARE complex"/>
    <property type="evidence" value="ECO:0000318"/>
    <property type="project" value="GO_Central"/>
</dbReference>
<dbReference type="PROSITE" id="PS50192">
    <property type="entry name" value="T_SNARE"/>
    <property type="match status" value="1"/>
</dbReference>
<feature type="region of interest" description="Disordered" evidence="12">
    <location>
        <begin position="300"/>
        <end position="331"/>
    </location>
</feature>
<comment type="subcellular location">
    <subcellularLocation>
        <location evidence="1">Endomembrane system</location>
        <topology evidence="1">Peripheral membrane protein</topology>
    </subcellularLocation>
    <subcellularLocation>
        <location evidence="2">Membrane</location>
        <topology evidence="2">Single-pass type IV membrane protein</topology>
    </subcellularLocation>
</comment>
<dbReference type="eggNOG" id="KOG0810">
    <property type="taxonomic scope" value="Eukaryota"/>
</dbReference>
<evidence type="ECO:0000256" key="2">
    <source>
        <dbReference type="ARBA" id="ARBA00004211"/>
    </source>
</evidence>
<dbReference type="GO" id="GO:0005484">
    <property type="term" value="F:SNAP receptor activity"/>
    <property type="evidence" value="ECO:0000318"/>
    <property type="project" value="GO_Central"/>
</dbReference>
<dbReference type="GO" id="GO:0006906">
    <property type="term" value="P:vesicle fusion"/>
    <property type="evidence" value="ECO:0000318"/>
    <property type="project" value="GO_Central"/>
</dbReference>
<dbReference type="GO" id="GO:0048278">
    <property type="term" value="P:vesicle docking"/>
    <property type="evidence" value="ECO:0000318"/>
    <property type="project" value="GO_Central"/>
</dbReference>
<dbReference type="PANTHER" id="PTHR19957">
    <property type="entry name" value="SYNTAXIN"/>
    <property type="match status" value="1"/>
</dbReference>
<keyword evidence="8 11" id="KW-0175">Coiled coil</keyword>
<dbReference type="GO" id="GO:0000149">
    <property type="term" value="F:SNARE binding"/>
    <property type="evidence" value="ECO:0000318"/>
    <property type="project" value="GO_Central"/>
</dbReference>
<evidence type="ECO:0000256" key="11">
    <source>
        <dbReference type="SAM" id="Coils"/>
    </source>
</evidence>
<evidence type="ECO:0000256" key="7">
    <source>
        <dbReference type="ARBA" id="ARBA00022989"/>
    </source>
</evidence>
<dbReference type="FunFam" id="1.20.5.110:FF:000022">
    <property type="entry name" value="Syntaxin 19"/>
    <property type="match status" value="1"/>
</dbReference>
<feature type="compositionally biased region" description="Polar residues" evidence="12">
    <location>
        <begin position="321"/>
        <end position="331"/>
    </location>
</feature>
<dbReference type="RefSeq" id="XP_002115197.1">
    <property type="nucleotide sequence ID" value="XM_002115161.1"/>
</dbReference>
<protein>
    <submittedName>
        <fullName evidence="15">Syntaxin 1.1</fullName>
    </submittedName>
</protein>
<dbReference type="Pfam" id="PF05739">
    <property type="entry name" value="SNARE"/>
    <property type="match status" value="1"/>
</dbReference>
<evidence type="ECO:0000256" key="13">
    <source>
        <dbReference type="SAM" id="Phobius"/>
    </source>
</evidence>
<dbReference type="SMART" id="SM00503">
    <property type="entry name" value="SynN"/>
    <property type="match status" value="1"/>
</dbReference>
<evidence type="ECO:0000256" key="3">
    <source>
        <dbReference type="ARBA" id="ARBA00009063"/>
    </source>
</evidence>
<dbReference type="CTD" id="6756409"/>
<evidence type="ECO:0000313" key="16">
    <source>
        <dbReference type="Proteomes" id="UP000009022"/>
    </source>
</evidence>
<dbReference type="Pfam" id="PF00804">
    <property type="entry name" value="Syntaxin"/>
    <property type="match status" value="1"/>
</dbReference>
<dbReference type="InterPro" id="IPR006011">
    <property type="entry name" value="Syntaxin_N"/>
</dbReference>
<dbReference type="PROSITE" id="PS00914">
    <property type="entry name" value="SYNTAXIN"/>
    <property type="match status" value="1"/>
</dbReference>
<dbReference type="GO" id="GO:0006887">
    <property type="term" value="P:exocytosis"/>
    <property type="evidence" value="ECO:0000318"/>
    <property type="project" value="GO_Central"/>
</dbReference>
<dbReference type="Proteomes" id="UP000009022">
    <property type="component" value="Unassembled WGS sequence"/>
</dbReference>
<dbReference type="AlphaFoldDB" id="B3S4L6"/>
<keyword evidence="5 13" id="KW-0812">Transmembrane</keyword>
<evidence type="ECO:0000256" key="10">
    <source>
        <dbReference type="RuleBase" id="RU003858"/>
    </source>
</evidence>
<gene>
    <name evidence="15" type="ORF">TRIADDRAFT_66399</name>
</gene>
<feature type="compositionally biased region" description="Gly residues" evidence="12">
    <location>
        <begin position="300"/>
        <end position="312"/>
    </location>
</feature>